<dbReference type="PANTHER" id="PTHR24559:SF451">
    <property type="entry name" value="REVERSE TRANSCRIPTASE"/>
    <property type="match status" value="1"/>
</dbReference>
<accession>A0A225V7F9</accession>
<evidence type="ECO:0000313" key="2">
    <source>
        <dbReference type="EMBL" id="OWZ00687.1"/>
    </source>
</evidence>
<dbReference type="InterPro" id="IPR043128">
    <property type="entry name" value="Rev_trsase/Diguanyl_cyclase"/>
</dbReference>
<dbReference type="InterPro" id="IPR053134">
    <property type="entry name" value="RNA-dir_DNA_polymerase"/>
</dbReference>
<evidence type="ECO:0000313" key="3">
    <source>
        <dbReference type="Proteomes" id="UP000198211"/>
    </source>
</evidence>
<feature type="region of interest" description="Disordered" evidence="1">
    <location>
        <begin position="56"/>
        <end position="91"/>
    </location>
</feature>
<comment type="caution">
    <text evidence="2">The sequence shown here is derived from an EMBL/GenBank/DDBJ whole genome shotgun (WGS) entry which is preliminary data.</text>
</comment>
<dbReference type="OrthoDB" id="161383at2759"/>
<dbReference type="STRING" id="4795.A0A225V7F9"/>
<dbReference type="Gene3D" id="3.10.10.10">
    <property type="entry name" value="HIV Type 1 Reverse Transcriptase, subunit A, domain 1"/>
    <property type="match status" value="1"/>
</dbReference>
<feature type="non-terminal residue" evidence="2">
    <location>
        <position position="1"/>
    </location>
</feature>
<evidence type="ECO:0000256" key="1">
    <source>
        <dbReference type="SAM" id="MobiDB-lite"/>
    </source>
</evidence>
<organism evidence="2 3">
    <name type="scientific">Phytophthora megakarya</name>
    <dbReference type="NCBI Taxonomy" id="4795"/>
    <lineage>
        <taxon>Eukaryota</taxon>
        <taxon>Sar</taxon>
        <taxon>Stramenopiles</taxon>
        <taxon>Oomycota</taxon>
        <taxon>Peronosporomycetes</taxon>
        <taxon>Peronosporales</taxon>
        <taxon>Peronosporaceae</taxon>
        <taxon>Phytophthora</taxon>
    </lineage>
</organism>
<feature type="compositionally biased region" description="Basic and acidic residues" evidence="1">
    <location>
        <begin position="56"/>
        <end position="84"/>
    </location>
</feature>
<dbReference type="InterPro" id="IPR043502">
    <property type="entry name" value="DNA/RNA_pol_sf"/>
</dbReference>
<keyword evidence="3" id="KW-1185">Reference proteome</keyword>
<proteinExistence type="predicted"/>
<name>A0A225V7F9_9STRA</name>
<dbReference type="Gene3D" id="3.30.70.270">
    <property type="match status" value="1"/>
</dbReference>
<dbReference type="Proteomes" id="UP000198211">
    <property type="component" value="Unassembled WGS sequence"/>
</dbReference>
<dbReference type="SUPFAM" id="SSF56672">
    <property type="entry name" value="DNA/RNA polymerases"/>
    <property type="match status" value="1"/>
</dbReference>
<reference evidence="3" key="1">
    <citation type="submission" date="2017-03" db="EMBL/GenBank/DDBJ databases">
        <title>Phytopthora megakarya and P. palmivora, two closely related causual agents of cacao black pod achieved similar genome size and gene model numbers by different mechanisms.</title>
        <authorList>
            <person name="Ali S."/>
            <person name="Shao J."/>
            <person name="Larry D.J."/>
            <person name="Kronmiller B."/>
            <person name="Shen D."/>
            <person name="Strem M.D."/>
            <person name="Melnick R.L."/>
            <person name="Guiltinan M.J."/>
            <person name="Tyler B.M."/>
            <person name="Meinhardt L.W."/>
            <person name="Bailey B.A."/>
        </authorList>
    </citation>
    <scope>NUCLEOTIDE SEQUENCE [LARGE SCALE GENOMIC DNA]</scope>
    <source>
        <strain evidence="3">zdho120</strain>
    </source>
</reference>
<dbReference type="EMBL" id="NBNE01007413">
    <property type="protein sequence ID" value="OWZ00687.1"/>
    <property type="molecule type" value="Genomic_DNA"/>
</dbReference>
<protein>
    <submittedName>
        <fullName evidence="2">Retroelement pol Polyprotein</fullName>
    </submittedName>
</protein>
<gene>
    <name evidence="2" type="ORF">PHMEG_00028070</name>
</gene>
<dbReference type="PANTHER" id="PTHR24559">
    <property type="entry name" value="TRANSPOSON TY3-I GAG-POL POLYPROTEIN"/>
    <property type="match status" value="1"/>
</dbReference>
<sequence length="200" mass="23883">ISKFRHLITQVKEMSELDKIMYFLRGLRSRIRVEVQYRRSATLTDAITVALDYDRSHSHRGSDGARNRQRYRSYDHKRSKRNDDGPVPMEIDNVRVPSKEECMRRNLCFRKRAEWLRSGNQQIQLRWVFDYRYLNSVTVIAKIPLPMIEELFDKMVGCVVYTSIDLAQGYHQMRVVKSSQPYTAFRTHKETYQWCVAPWV</sequence>
<dbReference type="AlphaFoldDB" id="A0A225V7F9"/>